<sequence>MSTESGKALKELASAVKNMTFPSSTVEIHIRKSKHAASDLRSILENPSKNIDLQEIMAVLVVASVLTDIIKCVEKLSVHVHQLGKKAGFQQSHLKNKQELVSR</sequence>
<keyword evidence="10" id="KW-1185">Reference proteome</keyword>
<evidence type="ECO:0000256" key="6">
    <source>
        <dbReference type="ARBA" id="ARBA00023065"/>
    </source>
</evidence>
<dbReference type="GO" id="GO:0034220">
    <property type="term" value="P:monoatomic ion transmembrane transport"/>
    <property type="evidence" value="ECO:0007669"/>
    <property type="project" value="UniProtKB-KW"/>
</dbReference>
<evidence type="ECO:0000256" key="7">
    <source>
        <dbReference type="ARBA" id="ARBA00023136"/>
    </source>
</evidence>
<organism evidence="9 10">
    <name type="scientific">Sesamum alatum</name>
    <dbReference type="NCBI Taxonomy" id="300844"/>
    <lineage>
        <taxon>Eukaryota</taxon>
        <taxon>Viridiplantae</taxon>
        <taxon>Streptophyta</taxon>
        <taxon>Embryophyta</taxon>
        <taxon>Tracheophyta</taxon>
        <taxon>Spermatophyta</taxon>
        <taxon>Magnoliopsida</taxon>
        <taxon>eudicotyledons</taxon>
        <taxon>Gunneridae</taxon>
        <taxon>Pentapetalae</taxon>
        <taxon>asterids</taxon>
        <taxon>lamiids</taxon>
        <taxon>Lamiales</taxon>
        <taxon>Pedaliaceae</taxon>
        <taxon>Sesamum</taxon>
    </lineage>
</organism>
<evidence type="ECO:0000256" key="4">
    <source>
        <dbReference type="ARBA" id="ARBA00022692"/>
    </source>
</evidence>
<evidence type="ECO:0000313" key="9">
    <source>
        <dbReference type="EMBL" id="KAK4414765.1"/>
    </source>
</evidence>
<keyword evidence="4" id="KW-0812">Transmembrane</keyword>
<evidence type="ECO:0000256" key="1">
    <source>
        <dbReference type="ARBA" id="ARBA00004141"/>
    </source>
</evidence>
<accession>A0AAE1XMT6</accession>
<comment type="subcellular location">
    <subcellularLocation>
        <location evidence="1">Membrane</location>
        <topology evidence="1">Multi-pass membrane protein</topology>
    </subcellularLocation>
</comment>
<dbReference type="EMBL" id="JACGWO010000011">
    <property type="protein sequence ID" value="KAK4414765.1"/>
    <property type="molecule type" value="Genomic_DNA"/>
</dbReference>
<reference evidence="9" key="2">
    <citation type="journal article" date="2024" name="Plant">
        <title>Genomic evolution and insights into agronomic trait innovations of Sesamum species.</title>
        <authorList>
            <person name="Miao H."/>
            <person name="Wang L."/>
            <person name="Qu L."/>
            <person name="Liu H."/>
            <person name="Sun Y."/>
            <person name="Le M."/>
            <person name="Wang Q."/>
            <person name="Wei S."/>
            <person name="Zheng Y."/>
            <person name="Lin W."/>
            <person name="Duan Y."/>
            <person name="Cao H."/>
            <person name="Xiong S."/>
            <person name="Wang X."/>
            <person name="Wei L."/>
            <person name="Li C."/>
            <person name="Ma Q."/>
            <person name="Ju M."/>
            <person name="Zhao R."/>
            <person name="Li G."/>
            <person name="Mu C."/>
            <person name="Tian Q."/>
            <person name="Mei H."/>
            <person name="Zhang T."/>
            <person name="Gao T."/>
            <person name="Zhang H."/>
        </authorList>
    </citation>
    <scope>NUCLEOTIDE SEQUENCE</scope>
    <source>
        <strain evidence="9">3651</strain>
    </source>
</reference>
<dbReference type="AlphaFoldDB" id="A0AAE1XMT6"/>
<keyword evidence="6" id="KW-0406">Ion transport</keyword>
<dbReference type="GO" id="GO:0016020">
    <property type="term" value="C:membrane"/>
    <property type="evidence" value="ECO:0007669"/>
    <property type="project" value="UniProtKB-SubCell"/>
</dbReference>
<name>A0AAE1XMT6_9LAMI</name>
<dbReference type="Pfam" id="PF11744">
    <property type="entry name" value="ALMT"/>
    <property type="match status" value="1"/>
</dbReference>
<dbReference type="GO" id="GO:0015743">
    <property type="term" value="P:malate transport"/>
    <property type="evidence" value="ECO:0007669"/>
    <property type="project" value="InterPro"/>
</dbReference>
<gene>
    <name evidence="9" type="ORF">Salat_2583400</name>
</gene>
<evidence type="ECO:0000256" key="8">
    <source>
        <dbReference type="ARBA" id="ARBA00023303"/>
    </source>
</evidence>
<evidence type="ECO:0000256" key="3">
    <source>
        <dbReference type="ARBA" id="ARBA00022448"/>
    </source>
</evidence>
<proteinExistence type="inferred from homology"/>
<dbReference type="PANTHER" id="PTHR31086">
    <property type="entry name" value="ALUMINUM-ACTIVATED MALATE TRANSPORTER 10"/>
    <property type="match status" value="1"/>
</dbReference>
<keyword evidence="7" id="KW-0472">Membrane</keyword>
<dbReference type="Proteomes" id="UP001293254">
    <property type="component" value="Unassembled WGS sequence"/>
</dbReference>
<evidence type="ECO:0000256" key="5">
    <source>
        <dbReference type="ARBA" id="ARBA00022989"/>
    </source>
</evidence>
<keyword evidence="3" id="KW-0813">Transport</keyword>
<evidence type="ECO:0000313" key="10">
    <source>
        <dbReference type="Proteomes" id="UP001293254"/>
    </source>
</evidence>
<evidence type="ECO:0000256" key="2">
    <source>
        <dbReference type="ARBA" id="ARBA00007079"/>
    </source>
</evidence>
<keyword evidence="8" id="KW-0407">Ion channel</keyword>
<keyword evidence="5" id="KW-1133">Transmembrane helix</keyword>
<dbReference type="InterPro" id="IPR020966">
    <property type="entry name" value="ALMT"/>
</dbReference>
<comment type="similarity">
    <text evidence="2">Belongs to the aromatic acid exporter (TC 2.A.85) family.</text>
</comment>
<comment type="caution">
    <text evidence="9">The sequence shown here is derived from an EMBL/GenBank/DDBJ whole genome shotgun (WGS) entry which is preliminary data.</text>
</comment>
<reference evidence="9" key="1">
    <citation type="submission" date="2020-06" db="EMBL/GenBank/DDBJ databases">
        <authorList>
            <person name="Li T."/>
            <person name="Hu X."/>
            <person name="Zhang T."/>
            <person name="Song X."/>
            <person name="Zhang H."/>
            <person name="Dai N."/>
            <person name="Sheng W."/>
            <person name="Hou X."/>
            <person name="Wei L."/>
        </authorList>
    </citation>
    <scope>NUCLEOTIDE SEQUENCE</scope>
    <source>
        <strain evidence="9">3651</strain>
        <tissue evidence="9">Leaf</tissue>
    </source>
</reference>
<protein>
    <submittedName>
        <fullName evidence="9">Aluminum-activated malate transporter 8</fullName>
    </submittedName>
</protein>